<proteinExistence type="predicted"/>
<sequence length="125" mass="13141">MIRSVFLRRRPAAWCRIGLLLLPLAGSLACTSPEAESGSQAAAELPAADAGLVAGKALFAQRCAVCHGTDGRKGLNGAHDLTKSNLNAFGRVYMITNGLGQMPSFKAQLTPAEIEQVAAYSLTLR</sequence>
<dbReference type="Gene3D" id="1.10.760.10">
    <property type="entry name" value="Cytochrome c-like domain"/>
    <property type="match status" value="1"/>
</dbReference>
<name>A0A1M6L9C0_9BACT</name>
<keyword evidence="5 6" id="KW-0408">Iron</keyword>
<keyword evidence="7" id="KW-0732">Signal</keyword>
<evidence type="ECO:0000256" key="1">
    <source>
        <dbReference type="ARBA" id="ARBA00022448"/>
    </source>
</evidence>
<feature type="signal peptide" evidence="7">
    <location>
        <begin position="1"/>
        <end position="31"/>
    </location>
</feature>
<dbReference type="InterPro" id="IPR036909">
    <property type="entry name" value="Cyt_c-like_dom_sf"/>
</dbReference>
<reference evidence="9 10" key="1">
    <citation type="submission" date="2016-11" db="EMBL/GenBank/DDBJ databases">
        <authorList>
            <person name="Jaros S."/>
            <person name="Januszkiewicz K."/>
            <person name="Wedrychowicz H."/>
        </authorList>
    </citation>
    <scope>NUCLEOTIDE SEQUENCE [LARGE SCALE GENOMIC DNA]</scope>
    <source>
        <strain evidence="9 10">DSM 21074</strain>
    </source>
</reference>
<keyword evidence="1" id="KW-0813">Transport</keyword>
<dbReference type="PROSITE" id="PS51257">
    <property type="entry name" value="PROKAR_LIPOPROTEIN"/>
    <property type="match status" value="1"/>
</dbReference>
<dbReference type="EMBL" id="FQYN01000009">
    <property type="protein sequence ID" value="SHJ67800.1"/>
    <property type="molecule type" value="Genomic_DNA"/>
</dbReference>
<protein>
    <submittedName>
        <fullName evidence="9">Cytochrome c6</fullName>
    </submittedName>
</protein>
<dbReference type="SUPFAM" id="SSF46626">
    <property type="entry name" value="Cytochrome c"/>
    <property type="match status" value="1"/>
</dbReference>
<dbReference type="GO" id="GO:0009055">
    <property type="term" value="F:electron transfer activity"/>
    <property type="evidence" value="ECO:0007669"/>
    <property type="project" value="InterPro"/>
</dbReference>
<evidence type="ECO:0000256" key="6">
    <source>
        <dbReference type="PROSITE-ProRule" id="PRU00433"/>
    </source>
</evidence>
<dbReference type="InterPro" id="IPR008168">
    <property type="entry name" value="Cyt_C_IC"/>
</dbReference>
<dbReference type="AlphaFoldDB" id="A0A1M6L9C0"/>
<evidence type="ECO:0000313" key="10">
    <source>
        <dbReference type="Proteomes" id="UP000184418"/>
    </source>
</evidence>
<dbReference type="PRINTS" id="PR00605">
    <property type="entry name" value="CYTCHROMECIC"/>
</dbReference>
<evidence type="ECO:0000256" key="5">
    <source>
        <dbReference type="ARBA" id="ARBA00023004"/>
    </source>
</evidence>
<dbReference type="GO" id="GO:0020037">
    <property type="term" value="F:heme binding"/>
    <property type="evidence" value="ECO:0007669"/>
    <property type="project" value="InterPro"/>
</dbReference>
<accession>A0A1M6L9C0</accession>
<dbReference type="Proteomes" id="UP000184418">
    <property type="component" value="Unassembled WGS sequence"/>
</dbReference>
<evidence type="ECO:0000256" key="2">
    <source>
        <dbReference type="ARBA" id="ARBA00022617"/>
    </source>
</evidence>
<keyword evidence="2 6" id="KW-0349">Heme</keyword>
<keyword evidence="10" id="KW-1185">Reference proteome</keyword>
<feature type="chain" id="PRO_5012770904" evidence="7">
    <location>
        <begin position="32"/>
        <end position="125"/>
    </location>
</feature>
<dbReference type="STRING" id="1121955.SAMN02745146_3674"/>
<dbReference type="PANTHER" id="PTHR33751:SF1">
    <property type="entry name" value="CBB3-TYPE CYTOCHROME C OXIDASE SUBUNIT FIXP"/>
    <property type="match status" value="1"/>
</dbReference>
<dbReference type="GO" id="GO:0005506">
    <property type="term" value="F:iron ion binding"/>
    <property type="evidence" value="ECO:0007669"/>
    <property type="project" value="InterPro"/>
</dbReference>
<keyword evidence="3 6" id="KW-0479">Metal-binding</keyword>
<dbReference type="PROSITE" id="PS51007">
    <property type="entry name" value="CYTC"/>
    <property type="match status" value="1"/>
</dbReference>
<feature type="domain" description="Cytochrome c" evidence="8">
    <location>
        <begin position="50"/>
        <end position="125"/>
    </location>
</feature>
<evidence type="ECO:0000256" key="3">
    <source>
        <dbReference type="ARBA" id="ARBA00022723"/>
    </source>
</evidence>
<keyword evidence="4" id="KW-0249">Electron transport</keyword>
<evidence type="ECO:0000313" key="9">
    <source>
        <dbReference type="EMBL" id="SHJ67800.1"/>
    </source>
</evidence>
<evidence type="ECO:0000256" key="7">
    <source>
        <dbReference type="SAM" id="SignalP"/>
    </source>
</evidence>
<dbReference type="PANTHER" id="PTHR33751">
    <property type="entry name" value="CBB3-TYPE CYTOCHROME C OXIDASE SUBUNIT FIXP"/>
    <property type="match status" value="1"/>
</dbReference>
<evidence type="ECO:0000256" key="4">
    <source>
        <dbReference type="ARBA" id="ARBA00022982"/>
    </source>
</evidence>
<evidence type="ECO:0000259" key="8">
    <source>
        <dbReference type="PROSITE" id="PS51007"/>
    </source>
</evidence>
<organism evidence="9 10">
    <name type="scientific">Hymenobacter daecheongensis DSM 21074</name>
    <dbReference type="NCBI Taxonomy" id="1121955"/>
    <lineage>
        <taxon>Bacteria</taxon>
        <taxon>Pseudomonadati</taxon>
        <taxon>Bacteroidota</taxon>
        <taxon>Cytophagia</taxon>
        <taxon>Cytophagales</taxon>
        <taxon>Hymenobacteraceae</taxon>
        <taxon>Hymenobacter</taxon>
    </lineage>
</organism>
<dbReference type="InterPro" id="IPR050597">
    <property type="entry name" value="Cytochrome_c_Oxidase_Subunit"/>
</dbReference>
<dbReference type="InterPro" id="IPR009056">
    <property type="entry name" value="Cyt_c-like_dom"/>
</dbReference>
<gene>
    <name evidence="9" type="ORF">SAMN02745146_3674</name>
</gene>
<dbReference type="Pfam" id="PF13442">
    <property type="entry name" value="Cytochrome_CBB3"/>
    <property type="match status" value="1"/>
</dbReference>